<dbReference type="Pfam" id="PF01476">
    <property type="entry name" value="LysM"/>
    <property type="match status" value="1"/>
</dbReference>
<dbReference type="SUPFAM" id="SSF54106">
    <property type="entry name" value="LysM domain"/>
    <property type="match status" value="1"/>
</dbReference>
<dbReference type="RefSeq" id="WP_171199772.1">
    <property type="nucleotide sequence ID" value="NZ_JABEND010000005.1"/>
</dbReference>
<sequence length="94" mass="9750">MRLQRWARLTVTVTVVFTAVWLGTQWLGGGSAAPAPVSVSTVTVQPGESVWQIASRVAPGADTRQVVQQIRDLNGLGSGSELVPGVQLSVPAAG</sequence>
<organism evidence="2 3">
    <name type="scientific">Nakamurella aerolata</name>
    <dbReference type="NCBI Taxonomy" id="1656892"/>
    <lineage>
        <taxon>Bacteria</taxon>
        <taxon>Bacillati</taxon>
        <taxon>Actinomycetota</taxon>
        <taxon>Actinomycetes</taxon>
        <taxon>Nakamurellales</taxon>
        <taxon>Nakamurellaceae</taxon>
        <taxon>Nakamurella</taxon>
    </lineage>
</organism>
<protein>
    <submittedName>
        <fullName evidence="2">LysM peptidoglycan-binding domain-containing protein</fullName>
    </submittedName>
</protein>
<name>A0A849A6D1_9ACTN</name>
<evidence type="ECO:0000313" key="2">
    <source>
        <dbReference type="EMBL" id="NNG36075.1"/>
    </source>
</evidence>
<dbReference type="AlphaFoldDB" id="A0A849A6D1"/>
<comment type="caution">
    <text evidence="2">The sequence shown here is derived from an EMBL/GenBank/DDBJ whole genome shotgun (WGS) entry which is preliminary data.</text>
</comment>
<dbReference type="Proteomes" id="UP000562984">
    <property type="component" value="Unassembled WGS sequence"/>
</dbReference>
<dbReference type="InterPro" id="IPR036779">
    <property type="entry name" value="LysM_dom_sf"/>
</dbReference>
<keyword evidence="3" id="KW-1185">Reference proteome</keyword>
<dbReference type="InterPro" id="IPR018392">
    <property type="entry name" value="LysM"/>
</dbReference>
<evidence type="ECO:0000313" key="3">
    <source>
        <dbReference type="Proteomes" id="UP000562984"/>
    </source>
</evidence>
<gene>
    <name evidence="2" type="ORF">HKD39_10180</name>
</gene>
<dbReference type="EMBL" id="JABEND010000005">
    <property type="protein sequence ID" value="NNG36075.1"/>
    <property type="molecule type" value="Genomic_DNA"/>
</dbReference>
<dbReference type="CDD" id="cd00118">
    <property type="entry name" value="LysM"/>
    <property type="match status" value="1"/>
</dbReference>
<evidence type="ECO:0000259" key="1">
    <source>
        <dbReference type="PROSITE" id="PS51782"/>
    </source>
</evidence>
<accession>A0A849A6D1</accession>
<reference evidence="2 3" key="1">
    <citation type="submission" date="2020-05" db="EMBL/GenBank/DDBJ databases">
        <title>Nakamurella sp. DB0629 isolated from air conditioner.</title>
        <authorList>
            <person name="Kim D.H."/>
            <person name="Kim D.-U."/>
        </authorList>
    </citation>
    <scope>NUCLEOTIDE SEQUENCE [LARGE SCALE GENOMIC DNA]</scope>
    <source>
        <strain evidence="2 3">DB0629</strain>
    </source>
</reference>
<dbReference type="SMART" id="SM00257">
    <property type="entry name" value="LysM"/>
    <property type="match status" value="1"/>
</dbReference>
<dbReference type="Gene3D" id="3.10.350.10">
    <property type="entry name" value="LysM domain"/>
    <property type="match status" value="1"/>
</dbReference>
<feature type="domain" description="LysM" evidence="1">
    <location>
        <begin position="40"/>
        <end position="90"/>
    </location>
</feature>
<dbReference type="PROSITE" id="PS51782">
    <property type="entry name" value="LYSM"/>
    <property type="match status" value="1"/>
</dbReference>
<proteinExistence type="predicted"/>